<dbReference type="AlphaFoldDB" id="B3EBK1"/>
<evidence type="ECO:0000313" key="2">
    <source>
        <dbReference type="EMBL" id="ACD97040.1"/>
    </source>
</evidence>
<dbReference type="Proteomes" id="UP000002420">
    <property type="component" value="Chromosome"/>
</dbReference>
<dbReference type="Gene3D" id="2.40.50.180">
    <property type="entry name" value="CheA-289, Domain 4"/>
    <property type="match status" value="1"/>
</dbReference>
<dbReference type="InterPro" id="IPR002545">
    <property type="entry name" value="CheW-lke_dom"/>
</dbReference>
<accession>B3EBK1</accession>
<dbReference type="InterPro" id="IPR036061">
    <property type="entry name" value="CheW-like_dom_sf"/>
</dbReference>
<dbReference type="EMBL" id="CP001089">
    <property type="protein sequence ID" value="ACD97040.1"/>
    <property type="molecule type" value="Genomic_DNA"/>
</dbReference>
<dbReference type="RefSeq" id="WP_012471364.1">
    <property type="nucleotide sequence ID" value="NC_010814.1"/>
</dbReference>
<dbReference type="HOGENOM" id="CLU_1872472_0_0_7"/>
<gene>
    <name evidence="2" type="ordered locus">Glov_3334</name>
</gene>
<name>B3EBK1_TRIL1</name>
<organism evidence="2 3">
    <name type="scientific">Trichlorobacter lovleyi (strain ATCC BAA-1151 / DSM 17278 / SZ)</name>
    <name type="common">Geobacter lovleyi</name>
    <dbReference type="NCBI Taxonomy" id="398767"/>
    <lineage>
        <taxon>Bacteria</taxon>
        <taxon>Pseudomonadati</taxon>
        <taxon>Thermodesulfobacteriota</taxon>
        <taxon>Desulfuromonadia</taxon>
        <taxon>Geobacterales</taxon>
        <taxon>Geobacteraceae</taxon>
        <taxon>Trichlorobacter</taxon>
    </lineage>
</organism>
<keyword evidence="3" id="KW-1185">Reference proteome</keyword>
<dbReference type="KEGG" id="glo:Glov_3334"/>
<dbReference type="Pfam" id="PF01584">
    <property type="entry name" value="CheW"/>
    <property type="match status" value="1"/>
</dbReference>
<dbReference type="SMART" id="SM00260">
    <property type="entry name" value="CheW"/>
    <property type="match status" value="1"/>
</dbReference>
<dbReference type="PROSITE" id="PS50851">
    <property type="entry name" value="CHEW"/>
    <property type="match status" value="1"/>
</dbReference>
<evidence type="ECO:0000313" key="3">
    <source>
        <dbReference type="Proteomes" id="UP000002420"/>
    </source>
</evidence>
<dbReference type="GO" id="GO:0006935">
    <property type="term" value="P:chemotaxis"/>
    <property type="evidence" value="ECO:0007669"/>
    <property type="project" value="InterPro"/>
</dbReference>
<dbReference type="GO" id="GO:0007165">
    <property type="term" value="P:signal transduction"/>
    <property type="evidence" value="ECO:0007669"/>
    <property type="project" value="InterPro"/>
</dbReference>
<dbReference type="SUPFAM" id="SSF50341">
    <property type="entry name" value="CheW-like"/>
    <property type="match status" value="1"/>
</dbReference>
<dbReference type="eggNOG" id="COG0835">
    <property type="taxonomic scope" value="Bacteria"/>
</dbReference>
<dbReference type="OrthoDB" id="5398490at2"/>
<protein>
    <submittedName>
        <fullName evidence="2">CheW protein</fullName>
    </submittedName>
</protein>
<sequence>MSEVRRFLVLQAGSQNYALPLEQVSEVSELRPLSPVPRAPVWCLGAVRSAGVVAAVVDLAWYVGEEPEQAPEKLVVLDLRLGGLALQVGQVSSVVLEAPVRLEQDSYGTWLVTPDRKAELLDARELVQEISAAMSR</sequence>
<evidence type="ECO:0000259" key="1">
    <source>
        <dbReference type="PROSITE" id="PS50851"/>
    </source>
</evidence>
<reference evidence="2 3" key="1">
    <citation type="submission" date="2008-05" db="EMBL/GenBank/DDBJ databases">
        <title>Complete sequence of chromosome of Geobacter lovleyi SZ.</title>
        <authorList>
            <consortium name="US DOE Joint Genome Institute"/>
            <person name="Lucas S."/>
            <person name="Copeland A."/>
            <person name="Lapidus A."/>
            <person name="Glavina del Rio T."/>
            <person name="Dalin E."/>
            <person name="Tice H."/>
            <person name="Bruce D."/>
            <person name="Goodwin L."/>
            <person name="Pitluck S."/>
            <person name="Chertkov O."/>
            <person name="Meincke L."/>
            <person name="Brettin T."/>
            <person name="Detter J.C."/>
            <person name="Han C."/>
            <person name="Tapia R."/>
            <person name="Kuske C.R."/>
            <person name="Schmutz J."/>
            <person name="Larimer F."/>
            <person name="Land M."/>
            <person name="Hauser L."/>
            <person name="Kyrpides N."/>
            <person name="Mikhailova N."/>
            <person name="Sung Y."/>
            <person name="Fletcher K.E."/>
            <person name="Ritalahti K.M."/>
            <person name="Loeffler F.E."/>
            <person name="Richardson P."/>
        </authorList>
    </citation>
    <scope>NUCLEOTIDE SEQUENCE [LARGE SCALE GENOMIC DNA]</scope>
    <source>
        <strain evidence="3">ATCC BAA-1151 / DSM 17278 / SZ</strain>
    </source>
</reference>
<feature type="domain" description="CheW-like" evidence="1">
    <location>
        <begin position="4"/>
        <end position="136"/>
    </location>
</feature>
<dbReference type="STRING" id="398767.Glov_3334"/>
<proteinExistence type="predicted"/>